<comment type="caution">
    <text evidence="2">The sequence shown here is derived from an EMBL/GenBank/DDBJ whole genome shotgun (WGS) entry which is preliminary data.</text>
</comment>
<dbReference type="Proteomes" id="UP000051202">
    <property type="component" value="Unassembled WGS sequence"/>
</dbReference>
<organism evidence="2 3">
    <name type="scientific">Psychrobacter piscatorii</name>
    <dbReference type="NCBI Taxonomy" id="554343"/>
    <lineage>
        <taxon>Bacteria</taxon>
        <taxon>Pseudomonadati</taxon>
        <taxon>Pseudomonadota</taxon>
        <taxon>Gammaproteobacteria</taxon>
        <taxon>Moraxellales</taxon>
        <taxon>Moraxellaceae</taxon>
        <taxon>Psychrobacter</taxon>
    </lineage>
</organism>
<evidence type="ECO:0008006" key="4">
    <source>
        <dbReference type="Google" id="ProtNLM"/>
    </source>
</evidence>
<dbReference type="Pfam" id="PF16137">
    <property type="entry name" value="DUF4845"/>
    <property type="match status" value="1"/>
</dbReference>
<keyword evidence="3" id="KW-1185">Reference proteome</keyword>
<name>A0A0T6DRW9_9GAMM</name>
<dbReference type="EMBL" id="LNDJ01000060">
    <property type="protein sequence ID" value="KRU22718.1"/>
    <property type="molecule type" value="Genomic_DNA"/>
</dbReference>
<proteinExistence type="predicted"/>
<keyword evidence="1" id="KW-0472">Membrane</keyword>
<accession>A0A0T6DRW9</accession>
<keyword evidence="1" id="KW-0812">Transmembrane</keyword>
<reference evidence="2 3" key="1">
    <citation type="submission" date="2015-11" db="EMBL/GenBank/DDBJ databases">
        <title>Permanent draft genome of Psychrobacter piscatorii LQ58.</title>
        <authorList>
            <person name="Zhou M."/>
            <person name="Dong B."/>
            <person name="Liu Q."/>
        </authorList>
    </citation>
    <scope>NUCLEOTIDE SEQUENCE [LARGE SCALE GENOMIC DNA]</scope>
    <source>
        <strain evidence="2 3">LQ58</strain>
    </source>
</reference>
<protein>
    <recommendedName>
        <fullName evidence="4">DUF4845 domain-containing protein</fullName>
    </recommendedName>
</protein>
<keyword evidence="1" id="KW-1133">Transmembrane helix</keyword>
<sequence>MMQQLSGLATQRGASVTNIVLIIMVLGIAVKLLVAIVPAQIGDYQLTKLLSAELKVANDNNETAKQFVERVNKQLSINADYDTNAEDVFTFTNKKTGQLAIHKEYAVTSTFFSNVDIVNRFEGDIDMATAE</sequence>
<dbReference type="InterPro" id="IPR032314">
    <property type="entry name" value="DUF4845"/>
</dbReference>
<dbReference type="STRING" id="554343.AS194_07550"/>
<evidence type="ECO:0000313" key="2">
    <source>
        <dbReference type="EMBL" id="KRU22718.1"/>
    </source>
</evidence>
<evidence type="ECO:0000256" key="1">
    <source>
        <dbReference type="SAM" id="Phobius"/>
    </source>
</evidence>
<dbReference type="AlphaFoldDB" id="A0A0T6DRW9"/>
<gene>
    <name evidence="2" type="ORF">AS194_07550</name>
</gene>
<evidence type="ECO:0000313" key="3">
    <source>
        <dbReference type="Proteomes" id="UP000051202"/>
    </source>
</evidence>
<feature type="transmembrane region" description="Helical" evidence="1">
    <location>
        <begin position="20"/>
        <end position="41"/>
    </location>
</feature>